<dbReference type="AlphaFoldDB" id="A0A0E3WFC6"/>
<dbReference type="EMBL" id="CTEN01000003">
    <property type="protein sequence ID" value="CQR25271.1"/>
    <property type="molecule type" value="Genomic_DNA"/>
</dbReference>
<feature type="transmembrane region" description="Helical" evidence="1">
    <location>
        <begin position="6"/>
        <end position="22"/>
    </location>
</feature>
<feature type="transmembrane region" description="Helical" evidence="1">
    <location>
        <begin position="118"/>
        <end position="137"/>
    </location>
</feature>
<keyword evidence="3" id="KW-1185">Reference proteome</keyword>
<keyword evidence="1" id="KW-0472">Membrane</keyword>
<reference evidence="3" key="1">
    <citation type="submission" date="2015-03" db="EMBL/GenBank/DDBJ databases">
        <authorList>
            <person name="Urmite Genomes"/>
        </authorList>
    </citation>
    <scope>NUCLEOTIDE SEQUENCE [LARGE SCALE GENOMIC DNA]</scope>
    <source>
        <strain evidence="3">FF10</strain>
    </source>
</reference>
<keyword evidence="1" id="KW-0812">Transmembrane</keyword>
<dbReference type="SUPFAM" id="SSF103473">
    <property type="entry name" value="MFS general substrate transporter"/>
    <property type="match status" value="1"/>
</dbReference>
<dbReference type="Proteomes" id="UP000198604">
    <property type="component" value="Unassembled WGS sequence"/>
</dbReference>
<evidence type="ECO:0000313" key="2">
    <source>
        <dbReference type="EMBL" id="CQR25271.1"/>
    </source>
</evidence>
<feature type="transmembrane region" description="Helical" evidence="1">
    <location>
        <begin position="185"/>
        <end position="209"/>
    </location>
</feature>
<proteinExistence type="predicted"/>
<evidence type="ECO:0000256" key="1">
    <source>
        <dbReference type="SAM" id="Phobius"/>
    </source>
</evidence>
<sequence>MKLSYLVSLFIIFVLLFSYPLLPTIRHEQMKSRKGSPLSSISLCLKAILNSRIFLRYLPYFFFFQLSFEWMNSFNIYYFKYSLNQEYFFSIYAFTILAQMFGASIYPKLCRYINEVTLFYLATSFSIFGMLAIYVLGRLDPSNLLWMFVAACVKQIGSGLFMVATTADLAHSIQFSQEKTGLDNVAILTSVKLLVAKLSNAIAGLGVGMGLSYAGFVSNQIQSPETAMIIGRSALIIPVFIVLMSCFFYQRFVVYKSEVN</sequence>
<feature type="transmembrane region" description="Helical" evidence="1">
    <location>
        <begin position="229"/>
        <end position="249"/>
    </location>
</feature>
<protein>
    <submittedName>
        <fullName evidence="2">Melibiose:sodium symporter</fullName>
    </submittedName>
</protein>
<keyword evidence="1" id="KW-1133">Transmembrane helix</keyword>
<dbReference type="Pfam" id="PF13347">
    <property type="entry name" value="MFS_2"/>
    <property type="match status" value="1"/>
</dbReference>
<feature type="transmembrane region" description="Helical" evidence="1">
    <location>
        <begin position="87"/>
        <end position="106"/>
    </location>
</feature>
<dbReference type="InterPro" id="IPR036259">
    <property type="entry name" value="MFS_trans_sf"/>
</dbReference>
<feature type="transmembrane region" description="Helical" evidence="1">
    <location>
        <begin position="143"/>
        <end position="164"/>
    </location>
</feature>
<name>A0A0E3WFC6_9STRE</name>
<accession>A0A0E3WFC6</accession>
<gene>
    <name evidence="2" type="ORF">BN1356_01612</name>
</gene>
<dbReference type="Gene3D" id="1.20.1250.20">
    <property type="entry name" value="MFS general substrate transporter like domains"/>
    <property type="match status" value="1"/>
</dbReference>
<organism evidence="2 3">
    <name type="scientific">Streptococcus varani</name>
    <dbReference type="NCBI Taxonomy" id="1608583"/>
    <lineage>
        <taxon>Bacteria</taxon>
        <taxon>Bacillati</taxon>
        <taxon>Bacillota</taxon>
        <taxon>Bacilli</taxon>
        <taxon>Lactobacillales</taxon>
        <taxon>Streptococcaceae</taxon>
        <taxon>Streptococcus</taxon>
    </lineage>
</organism>
<feature type="transmembrane region" description="Helical" evidence="1">
    <location>
        <begin position="43"/>
        <end position="67"/>
    </location>
</feature>
<dbReference type="STRING" id="1608583.BN1356_01612"/>
<evidence type="ECO:0000313" key="3">
    <source>
        <dbReference type="Proteomes" id="UP000198604"/>
    </source>
</evidence>